<feature type="domain" description="Glutamate--cysteine ligase" evidence="10">
    <location>
        <begin position="262"/>
        <end position="341"/>
    </location>
</feature>
<evidence type="ECO:0000256" key="8">
    <source>
        <dbReference type="RuleBase" id="RU003544"/>
    </source>
</evidence>
<dbReference type="UniPathway" id="UPA00142">
    <property type="reaction ID" value="UER00209"/>
</dbReference>
<dbReference type="GO" id="GO:0046872">
    <property type="term" value="F:metal ion binding"/>
    <property type="evidence" value="ECO:0007669"/>
    <property type="project" value="TreeGrafter"/>
</dbReference>
<comment type="caution">
    <text evidence="11">The sequence shown here is derived from an EMBL/GenBank/DDBJ whole genome shotgun (WGS) entry which is preliminary data.</text>
</comment>
<dbReference type="InterPro" id="IPR006334">
    <property type="entry name" value="Glut_cys_ligase"/>
</dbReference>
<dbReference type="GO" id="GO:0006750">
    <property type="term" value="P:glutathione biosynthetic process"/>
    <property type="evidence" value="ECO:0007669"/>
    <property type="project" value="UniProtKB-UniPathway"/>
</dbReference>
<keyword evidence="6" id="KW-0067">ATP-binding</keyword>
<evidence type="ECO:0000256" key="5">
    <source>
        <dbReference type="ARBA" id="ARBA00022741"/>
    </source>
</evidence>
<dbReference type="PANTHER" id="PTHR38761:SF1">
    <property type="entry name" value="GLUTAMATE--CYSTEINE LIGASE"/>
    <property type="match status" value="1"/>
</dbReference>
<organism evidence="11 12">
    <name type="scientific">Limosilactobacillus ingluviei DSM 15946</name>
    <dbReference type="NCBI Taxonomy" id="1423760"/>
    <lineage>
        <taxon>Bacteria</taxon>
        <taxon>Bacillati</taxon>
        <taxon>Bacillota</taxon>
        <taxon>Bacilli</taxon>
        <taxon>Lactobacillales</taxon>
        <taxon>Lactobacillaceae</taxon>
        <taxon>Limosilactobacillus</taxon>
    </lineage>
</organism>
<keyword evidence="4 8" id="KW-0317">Glutathione biosynthesis</keyword>
<dbReference type="GO" id="GO:0004357">
    <property type="term" value="F:glutamate-cysteine ligase activity"/>
    <property type="evidence" value="ECO:0007669"/>
    <property type="project" value="UniProtKB-EC"/>
</dbReference>
<dbReference type="PANTHER" id="PTHR38761">
    <property type="entry name" value="GLUTAMATE--CYSTEINE LIGASE"/>
    <property type="match status" value="1"/>
</dbReference>
<dbReference type="RefSeq" id="WP_056954512.1">
    <property type="nucleotide sequence ID" value="NZ_AZFK01000029.1"/>
</dbReference>
<dbReference type="AlphaFoldDB" id="A0A0R1UB12"/>
<gene>
    <name evidence="11" type="ORF">FC43_GL001359</name>
</gene>
<evidence type="ECO:0000259" key="10">
    <source>
        <dbReference type="Pfam" id="PF04262"/>
    </source>
</evidence>
<dbReference type="EMBL" id="AZFK01000029">
    <property type="protein sequence ID" value="KRL90553.1"/>
    <property type="molecule type" value="Genomic_DNA"/>
</dbReference>
<dbReference type="GO" id="GO:0005829">
    <property type="term" value="C:cytosol"/>
    <property type="evidence" value="ECO:0007669"/>
    <property type="project" value="TreeGrafter"/>
</dbReference>
<dbReference type="Gene3D" id="3.30.590.20">
    <property type="match status" value="1"/>
</dbReference>
<dbReference type="GO" id="GO:0005524">
    <property type="term" value="F:ATP binding"/>
    <property type="evidence" value="ECO:0007669"/>
    <property type="project" value="UniProtKB-KW"/>
</dbReference>
<comment type="pathway">
    <text evidence="1 9">Sulfur metabolism; glutathione biosynthesis; glutathione from L-cysteine and L-glutamate: step 1/2.</text>
</comment>
<evidence type="ECO:0000256" key="3">
    <source>
        <dbReference type="ARBA" id="ARBA00022598"/>
    </source>
</evidence>
<dbReference type="Proteomes" id="UP000050816">
    <property type="component" value="Unassembled WGS sequence"/>
</dbReference>
<keyword evidence="3 8" id="KW-0436">Ligase</keyword>
<feature type="domain" description="Glutamate--cysteine ligase" evidence="10">
    <location>
        <begin position="13"/>
        <end position="255"/>
    </location>
</feature>
<name>A0A0R1UB12_9LACO</name>
<evidence type="ECO:0000313" key="11">
    <source>
        <dbReference type="EMBL" id="KRL90553.1"/>
    </source>
</evidence>
<dbReference type="SUPFAM" id="SSF55931">
    <property type="entry name" value="Glutamine synthetase/guanido kinase"/>
    <property type="match status" value="1"/>
</dbReference>
<keyword evidence="5" id="KW-0547">Nucleotide-binding</keyword>
<dbReference type="PATRIC" id="fig|1423760.3.peg.1427"/>
<proteinExistence type="inferred from homology"/>
<evidence type="ECO:0000256" key="1">
    <source>
        <dbReference type="ARBA" id="ARBA00005006"/>
    </source>
</evidence>
<dbReference type="EC" id="6.3.2.2" evidence="2 9"/>
<reference evidence="11 12" key="1">
    <citation type="journal article" date="2015" name="Genome Announc.">
        <title>Expanding the biotechnology potential of lactobacilli through comparative genomics of 213 strains and associated genera.</title>
        <authorList>
            <person name="Sun Z."/>
            <person name="Harris H.M."/>
            <person name="McCann A."/>
            <person name="Guo C."/>
            <person name="Argimon S."/>
            <person name="Zhang W."/>
            <person name="Yang X."/>
            <person name="Jeffery I.B."/>
            <person name="Cooney J.C."/>
            <person name="Kagawa T.F."/>
            <person name="Liu W."/>
            <person name="Song Y."/>
            <person name="Salvetti E."/>
            <person name="Wrobel A."/>
            <person name="Rasinkangas P."/>
            <person name="Parkhill J."/>
            <person name="Rea M.C."/>
            <person name="O'Sullivan O."/>
            <person name="Ritari J."/>
            <person name="Douillard F.P."/>
            <person name="Paul Ross R."/>
            <person name="Yang R."/>
            <person name="Briner A.E."/>
            <person name="Felis G.E."/>
            <person name="de Vos W.M."/>
            <person name="Barrangou R."/>
            <person name="Klaenhammer T.R."/>
            <person name="Caufield P.W."/>
            <person name="Cui Y."/>
            <person name="Zhang H."/>
            <person name="O'Toole P.W."/>
        </authorList>
    </citation>
    <scope>NUCLEOTIDE SEQUENCE [LARGE SCALE GENOMIC DNA]</scope>
    <source>
        <strain evidence="11 12">DSM 15946</strain>
    </source>
</reference>
<comment type="catalytic activity">
    <reaction evidence="7 9">
        <text>L-cysteine + L-glutamate + ATP = gamma-L-glutamyl-L-cysteine + ADP + phosphate + H(+)</text>
        <dbReference type="Rhea" id="RHEA:13285"/>
        <dbReference type="ChEBI" id="CHEBI:15378"/>
        <dbReference type="ChEBI" id="CHEBI:29985"/>
        <dbReference type="ChEBI" id="CHEBI:30616"/>
        <dbReference type="ChEBI" id="CHEBI:35235"/>
        <dbReference type="ChEBI" id="CHEBI:43474"/>
        <dbReference type="ChEBI" id="CHEBI:58173"/>
        <dbReference type="ChEBI" id="CHEBI:456216"/>
        <dbReference type="EC" id="6.3.2.2"/>
    </reaction>
</comment>
<dbReference type="Pfam" id="PF04262">
    <property type="entry name" value="Glu_cys_ligase"/>
    <property type="match status" value="2"/>
</dbReference>
<sequence length="497" mass="55438">MDKAKLQAACHEPALQKLLYEGRFGLRMEAHRVVTNGRASQYPFPKTLDRRGINPYLTSGVTDNLMEFNAVIMKEAKAAVRQLEILQQIVDRQLHETERLWPLSMAPAPVYLHDLTYLTDHTTKPGSVEFNHYLMQKYGPTRLLTGGVHVGYSLQEELIESLYERFGKAEHASLAAFKNYLYFKLAQGYIMWQWLFTYLFGASPVPEDAKAVLLPELDHQVRSFRNSQYGYGNLPTERLDYASLASYVASLKGHLASGAYQSPHEVFAPVSLRGATDDIDATLAAGVDFISLRMFDLDPFAAAGISEDTLNFLELVMVYLLLTPQPDLTAADLQAAQARNEEVALQDPTEQTAWMKEEAQAFTQRLADFCEAYDAPRAYRLALKFVQRRIEDPSLTLAGQLLAKAEHGTFLSFGLKVANDRYSHLLQSGQTLSVIAAGYSPSVQRLIRAAILQGIQVWLNEDVAFEFGGQTVHVPADAELALPDGAAAYLKQLLPDL</sequence>
<accession>A0A0R1UB12</accession>
<evidence type="ECO:0000313" key="12">
    <source>
        <dbReference type="Proteomes" id="UP000050816"/>
    </source>
</evidence>
<evidence type="ECO:0000256" key="7">
    <source>
        <dbReference type="ARBA" id="ARBA00048819"/>
    </source>
</evidence>
<dbReference type="InterPro" id="IPR014746">
    <property type="entry name" value="Gln_synth/guanido_kin_cat_dom"/>
</dbReference>
<protein>
    <recommendedName>
        <fullName evidence="2 9">Glutamate--cysteine ligase</fullName>
        <ecNumber evidence="2 9">6.3.2.2</ecNumber>
    </recommendedName>
</protein>
<dbReference type="InterPro" id="IPR007370">
    <property type="entry name" value="Glu_cys_ligase"/>
</dbReference>
<evidence type="ECO:0000256" key="2">
    <source>
        <dbReference type="ARBA" id="ARBA00012220"/>
    </source>
</evidence>
<evidence type="ECO:0000256" key="4">
    <source>
        <dbReference type="ARBA" id="ARBA00022684"/>
    </source>
</evidence>
<evidence type="ECO:0000256" key="6">
    <source>
        <dbReference type="ARBA" id="ARBA00022840"/>
    </source>
</evidence>
<evidence type="ECO:0000256" key="9">
    <source>
        <dbReference type="RuleBase" id="RU004391"/>
    </source>
</evidence>
<comment type="similarity">
    <text evidence="8">Belongs to the glutamate--cysteine ligase type 1 family.</text>
</comment>